<evidence type="ECO:0000256" key="5">
    <source>
        <dbReference type="ARBA" id="ARBA00023085"/>
    </source>
</evidence>
<dbReference type="Gene3D" id="1.20.140.40">
    <property type="entry name" value="Invertase/pectin methylesterase inhibitor family protein"/>
    <property type="match status" value="1"/>
</dbReference>
<accession>A0AA42B3N8</accession>
<dbReference type="InterPro" id="IPR006501">
    <property type="entry name" value="Pectinesterase_inhib_dom"/>
</dbReference>
<keyword evidence="11" id="KW-1185">Reference proteome</keyword>
<dbReference type="EC" id="3.1.1.11" evidence="7"/>
<keyword evidence="5 7" id="KW-0063">Aspartyl esterase</keyword>
<dbReference type="InterPro" id="IPR033131">
    <property type="entry name" value="Pectinesterase_Asp_AS"/>
</dbReference>
<dbReference type="GO" id="GO:0030599">
    <property type="term" value="F:pectinesterase activity"/>
    <property type="evidence" value="ECO:0007669"/>
    <property type="project" value="UniProtKB-UniRule"/>
</dbReference>
<feature type="signal peptide" evidence="7">
    <location>
        <begin position="1"/>
        <end position="23"/>
    </location>
</feature>
<dbReference type="InterPro" id="IPR000070">
    <property type="entry name" value="Pectinesterase_cat"/>
</dbReference>
<evidence type="ECO:0000256" key="2">
    <source>
        <dbReference type="ARBA" id="ARBA00006027"/>
    </source>
</evidence>
<dbReference type="InterPro" id="IPR012334">
    <property type="entry name" value="Pectin_lyas_fold"/>
</dbReference>
<name>A0AA42B3N8_PAPNU</name>
<dbReference type="CDD" id="cd15798">
    <property type="entry name" value="PMEI-like_3"/>
    <property type="match status" value="1"/>
</dbReference>
<evidence type="ECO:0000313" key="11">
    <source>
        <dbReference type="Proteomes" id="UP001177140"/>
    </source>
</evidence>
<keyword evidence="7" id="KW-0732">Signal</keyword>
<evidence type="ECO:0000256" key="6">
    <source>
        <dbReference type="PROSITE-ProRule" id="PRU10040"/>
    </source>
</evidence>
<feature type="region of interest" description="Disordered" evidence="8">
    <location>
        <begin position="249"/>
        <end position="268"/>
    </location>
</feature>
<feature type="active site" evidence="6">
    <location>
        <position position="426"/>
    </location>
</feature>
<feature type="chain" id="PRO_5041486856" description="Pectinesterase" evidence="7">
    <location>
        <begin position="24"/>
        <end position="588"/>
    </location>
</feature>
<dbReference type="SMART" id="SM00856">
    <property type="entry name" value="PMEI"/>
    <property type="match status" value="1"/>
</dbReference>
<comment type="similarity">
    <text evidence="2">In the N-terminal section; belongs to the PMEI family.</text>
</comment>
<dbReference type="GO" id="GO:0042545">
    <property type="term" value="P:cell wall modification"/>
    <property type="evidence" value="ECO:0007669"/>
    <property type="project" value="UniProtKB-UniRule"/>
</dbReference>
<evidence type="ECO:0000256" key="4">
    <source>
        <dbReference type="ARBA" id="ARBA00022801"/>
    </source>
</evidence>
<dbReference type="EMBL" id="JAJJMA010321940">
    <property type="protein sequence ID" value="MCL7049949.1"/>
    <property type="molecule type" value="Genomic_DNA"/>
</dbReference>
<dbReference type="SUPFAM" id="SSF101148">
    <property type="entry name" value="Plant invertase/pectin methylesterase inhibitor"/>
    <property type="match status" value="1"/>
</dbReference>
<dbReference type="PANTHER" id="PTHR31707">
    <property type="entry name" value="PECTINESTERASE"/>
    <property type="match status" value="1"/>
</dbReference>
<feature type="domain" description="Pectinesterase inhibitor" evidence="9">
    <location>
        <begin position="31"/>
        <end position="190"/>
    </location>
</feature>
<evidence type="ECO:0000256" key="7">
    <source>
        <dbReference type="RuleBase" id="RU000589"/>
    </source>
</evidence>
<keyword evidence="4 7" id="KW-0378">Hydrolase</keyword>
<comment type="caution">
    <text evidence="10">The sequence shown here is derived from an EMBL/GenBank/DDBJ whole genome shotgun (WGS) entry which is preliminary data.</text>
</comment>
<sequence length="588" mass="64741">MPSIFVLLLLIISSALLFIPSTALDSSPPPPPPQSRSLACKSTPYPKLCRSILSTIHSSPTDSYENYGKFSVKECKKQAKRTSNLINQFLSSSKKRRSYFSPAETRALNDCSQLSELSVDYLDTISNELNSAESPLSLALVDRVQSLLSAIITNQQTCLDGLKDSGSSIPSVLNVPFSNTTELYSVSLGLVSHALSLTRKRKRKPGKGPAAGHFITNADVDSGWRSGMFHSDSSEPNWVQRLKNRKRKPTIGNGNRKLAEGGTPVSEDTTVTVAKDGSGNFTTISDAIAFAPNNTKDIVDGDGYFVVYVTEGIYEDEYVVIPKYKKYIVLIGDGINRTVITGNRSVIDGWTTFSSATFAVSGEGFVAMDITFRNTAGPEKHQAVAVRSNADLSIFYRCSFEGYQETLYIHSLRQFYRECDVYGTVDFIFGNSASVFQNCNLIARKPMPRQKNAITAQGRTDPNQNTGISIHNCTITASPELAADLNSTRTFLGRPWKEYSRTVFMQSYIDNVIDPVGWLEWNGTVGLSTLYYGEFDNHGTGANTSTRVQWPGYNLMSVDQAVNFTVYNFTLGDTWIPSTNIPFSNGLL</sequence>
<dbReference type="InterPro" id="IPR035513">
    <property type="entry name" value="Invertase/methylesterase_inhib"/>
</dbReference>
<reference evidence="10" key="1">
    <citation type="submission" date="2022-03" db="EMBL/GenBank/DDBJ databases">
        <title>A functionally conserved STORR gene fusion in Papaver species that diverged 16.8 million years ago.</title>
        <authorList>
            <person name="Catania T."/>
        </authorList>
    </citation>
    <scope>NUCLEOTIDE SEQUENCE</scope>
    <source>
        <strain evidence="10">S-191538</strain>
    </source>
</reference>
<evidence type="ECO:0000256" key="1">
    <source>
        <dbReference type="ARBA" id="ARBA00005184"/>
    </source>
</evidence>
<organism evidence="10 11">
    <name type="scientific">Papaver nudicaule</name>
    <name type="common">Iceland poppy</name>
    <dbReference type="NCBI Taxonomy" id="74823"/>
    <lineage>
        <taxon>Eukaryota</taxon>
        <taxon>Viridiplantae</taxon>
        <taxon>Streptophyta</taxon>
        <taxon>Embryophyta</taxon>
        <taxon>Tracheophyta</taxon>
        <taxon>Spermatophyta</taxon>
        <taxon>Magnoliopsida</taxon>
        <taxon>Ranunculales</taxon>
        <taxon>Papaveraceae</taxon>
        <taxon>Papaveroideae</taxon>
        <taxon>Papaver</taxon>
    </lineage>
</organism>
<comment type="pathway">
    <text evidence="1 7">Glycan metabolism; pectin degradation; 2-dehydro-3-deoxy-D-gluconate from pectin: step 1/5.</text>
</comment>
<gene>
    <name evidence="10" type="ORF">MKW94_028512</name>
</gene>
<dbReference type="Pfam" id="PF01095">
    <property type="entry name" value="Pectinesterase"/>
    <property type="match status" value="1"/>
</dbReference>
<dbReference type="Pfam" id="PF04043">
    <property type="entry name" value="PMEI"/>
    <property type="match status" value="1"/>
</dbReference>
<evidence type="ECO:0000313" key="10">
    <source>
        <dbReference type="EMBL" id="MCL7049949.1"/>
    </source>
</evidence>
<dbReference type="InterPro" id="IPR011050">
    <property type="entry name" value="Pectin_lyase_fold/virulence"/>
</dbReference>
<evidence type="ECO:0000259" key="9">
    <source>
        <dbReference type="SMART" id="SM00856"/>
    </source>
</evidence>
<comment type="similarity">
    <text evidence="3">In the C-terminal section; belongs to the pectinesterase family.</text>
</comment>
<proteinExistence type="inferred from homology"/>
<protein>
    <recommendedName>
        <fullName evidence="7">Pectinesterase</fullName>
        <ecNumber evidence="7">3.1.1.11</ecNumber>
    </recommendedName>
</protein>
<dbReference type="GO" id="GO:0004857">
    <property type="term" value="F:enzyme inhibitor activity"/>
    <property type="evidence" value="ECO:0007669"/>
    <property type="project" value="InterPro"/>
</dbReference>
<comment type="catalytic activity">
    <reaction evidence="7">
        <text>[(1-&gt;4)-alpha-D-galacturonosyl methyl ester](n) + n H2O = [(1-&gt;4)-alpha-D-galacturonosyl](n) + n methanol + n H(+)</text>
        <dbReference type="Rhea" id="RHEA:22380"/>
        <dbReference type="Rhea" id="RHEA-COMP:14570"/>
        <dbReference type="Rhea" id="RHEA-COMP:14573"/>
        <dbReference type="ChEBI" id="CHEBI:15377"/>
        <dbReference type="ChEBI" id="CHEBI:15378"/>
        <dbReference type="ChEBI" id="CHEBI:17790"/>
        <dbReference type="ChEBI" id="CHEBI:140522"/>
        <dbReference type="ChEBI" id="CHEBI:140523"/>
        <dbReference type="EC" id="3.1.1.11"/>
    </reaction>
</comment>
<dbReference type="Proteomes" id="UP001177140">
    <property type="component" value="Unassembled WGS sequence"/>
</dbReference>
<dbReference type="NCBIfam" id="TIGR01614">
    <property type="entry name" value="PME_inhib"/>
    <property type="match status" value="1"/>
</dbReference>
<dbReference type="AlphaFoldDB" id="A0AA42B3N8"/>
<dbReference type="PROSITE" id="PS00503">
    <property type="entry name" value="PECTINESTERASE_2"/>
    <property type="match status" value="1"/>
</dbReference>
<evidence type="ECO:0000256" key="3">
    <source>
        <dbReference type="ARBA" id="ARBA00007786"/>
    </source>
</evidence>
<dbReference type="GO" id="GO:0045490">
    <property type="term" value="P:pectin catabolic process"/>
    <property type="evidence" value="ECO:0007669"/>
    <property type="project" value="UniProtKB-UniRule"/>
</dbReference>
<evidence type="ECO:0000256" key="8">
    <source>
        <dbReference type="SAM" id="MobiDB-lite"/>
    </source>
</evidence>
<dbReference type="FunFam" id="2.160.20.10:FF:000001">
    <property type="entry name" value="Pectinesterase"/>
    <property type="match status" value="1"/>
</dbReference>
<dbReference type="SUPFAM" id="SSF51126">
    <property type="entry name" value="Pectin lyase-like"/>
    <property type="match status" value="1"/>
</dbReference>
<dbReference type="Gene3D" id="2.160.20.10">
    <property type="entry name" value="Single-stranded right-handed beta-helix, Pectin lyase-like"/>
    <property type="match status" value="1"/>
</dbReference>